<feature type="compositionally biased region" description="Polar residues" evidence="1">
    <location>
        <begin position="99"/>
        <end position="109"/>
    </location>
</feature>
<feature type="region of interest" description="Disordered" evidence="1">
    <location>
        <begin position="89"/>
        <end position="109"/>
    </location>
</feature>
<dbReference type="Proteomes" id="UP000283210">
    <property type="component" value="Chromosome 1"/>
</dbReference>
<name>A0A437DN74_ORYJA</name>
<protein>
    <submittedName>
        <fullName evidence="2">Uncharacterized protein</fullName>
    </submittedName>
</protein>
<reference evidence="2 3" key="2">
    <citation type="submission" date="2019-01" db="EMBL/GenBank/DDBJ databases">
        <title>A chromosome length genome reference of the Java medaka (oryzias javanicus).</title>
        <authorList>
            <person name="Herpin A."/>
            <person name="Takehana Y."/>
            <person name="Naruse K."/>
            <person name="Ansai S."/>
            <person name="Kawaguchi M."/>
        </authorList>
    </citation>
    <scope>NUCLEOTIDE SEQUENCE [LARGE SCALE GENOMIC DNA]</scope>
    <source>
        <strain evidence="2">RS831</strain>
        <tissue evidence="2">Whole body</tissue>
    </source>
</reference>
<evidence type="ECO:0000313" key="3">
    <source>
        <dbReference type="Proteomes" id="UP000283210"/>
    </source>
</evidence>
<dbReference type="EMBL" id="CM012437">
    <property type="protein sequence ID" value="RVE76468.1"/>
    <property type="molecule type" value="Genomic_DNA"/>
</dbReference>
<proteinExistence type="predicted"/>
<dbReference type="AlphaFoldDB" id="A0A437DN74"/>
<reference evidence="2 3" key="1">
    <citation type="submission" date="2018-11" db="EMBL/GenBank/DDBJ databases">
        <authorList>
            <person name="Lopez-Roques C."/>
            <person name="Donnadieu C."/>
            <person name="Bouchez O."/>
            <person name="Klopp C."/>
            <person name="Cabau C."/>
            <person name="Zahm M."/>
        </authorList>
    </citation>
    <scope>NUCLEOTIDE SEQUENCE [LARGE SCALE GENOMIC DNA]</scope>
    <source>
        <strain evidence="2">RS831</strain>
        <tissue evidence="2">Whole body</tissue>
    </source>
</reference>
<evidence type="ECO:0000313" key="2">
    <source>
        <dbReference type="EMBL" id="RVE76468.1"/>
    </source>
</evidence>
<accession>A0A437DN74</accession>
<keyword evidence="3" id="KW-1185">Reference proteome</keyword>
<gene>
    <name evidence="2" type="ORF">OJAV_G00007920</name>
</gene>
<organism evidence="2 3">
    <name type="scientific">Oryzias javanicus</name>
    <name type="common">Javanese ricefish</name>
    <name type="synonym">Aplocheilus javanicus</name>
    <dbReference type="NCBI Taxonomy" id="123683"/>
    <lineage>
        <taxon>Eukaryota</taxon>
        <taxon>Metazoa</taxon>
        <taxon>Chordata</taxon>
        <taxon>Craniata</taxon>
        <taxon>Vertebrata</taxon>
        <taxon>Euteleostomi</taxon>
        <taxon>Actinopterygii</taxon>
        <taxon>Neopterygii</taxon>
        <taxon>Teleostei</taxon>
        <taxon>Neoteleostei</taxon>
        <taxon>Acanthomorphata</taxon>
        <taxon>Ovalentaria</taxon>
        <taxon>Atherinomorphae</taxon>
        <taxon>Beloniformes</taxon>
        <taxon>Adrianichthyidae</taxon>
        <taxon>Oryziinae</taxon>
        <taxon>Oryzias</taxon>
    </lineage>
</organism>
<sequence length="109" mass="11846">MATPTPPPDVRAGCLRMKPSCRRPDLIPWLLGVGSSALHHEPPPPDAGALTDIPRQQPPCLGCSWTGSCPSTCWCPFWFWPDSERVCTSSSPDCRMPTNGVTKQSGITR</sequence>
<evidence type="ECO:0000256" key="1">
    <source>
        <dbReference type="SAM" id="MobiDB-lite"/>
    </source>
</evidence>